<reference evidence="1" key="1">
    <citation type="journal article" date="2023" name="Insect Mol. Biol.">
        <title>Genome sequencing provides insights into the evolution of gene families encoding plant cell wall-degrading enzymes in longhorned beetles.</title>
        <authorList>
            <person name="Shin N.R."/>
            <person name="Okamura Y."/>
            <person name="Kirsch R."/>
            <person name="Pauchet Y."/>
        </authorList>
    </citation>
    <scope>NUCLEOTIDE SEQUENCE</scope>
    <source>
        <strain evidence="1">RBIC_L_NR</strain>
    </source>
</reference>
<sequence length="166" mass="18867">MTDLSSEFDNGVDVKAMINEENVPLTLEIKEDAVDETKLNDVAELQCRIGKFEPIYDDFNIVQSELESKLMDISDTEEQERTQFEDDYFLYIGKARCMLNKFSHIVQRGRHVTAEPTLLDRTGNAGVVVETYDGSFNSKLEPWAAAKTNVAAITEKMFARRAFVKT</sequence>
<name>A0AAV8YGD6_9CUCU</name>
<dbReference type="EMBL" id="JANEYF010002153">
    <property type="protein sequence ID" value="KAJ8950794.1"/>
    <property type="molecule type" value="Genomic_DNA"/>
</dbReference>
<evidence type="ECO:0000313" key="2">
    <source>
        <dbReference type="Proteomes" id="UP001162156"/>
    </source>
</evidence>
<evidence type="ECO:0000313" key="1">
    <source>
        <dbReference type="EMBL" id="KAJ8950794.1"/>
    </source>
</evidence>
<organism evidence="1 2">
    <name type="scientific">Rhamnusium bicolor</name>
    <dbReference type="NCBI Taxonomy" id="1586634"/>
    <lineage>
        <taxon>Eukaryota</taxon>
        <taxon>Metazoa</taxon>
        <taxon>Ecdysozoa</taxon>
        <taxon>Arthropoda</taxon>
        <taxon>Hexapoda</taxon>
        <taxon>Insecta</taxon>
        <taxon>Pterygota</taxon>
        <taxon>Neoptera</taxon>
        <taxon>Endopterygota</taxon>
        <taxon>Coleoptera</taxon>
        <taxon>Polyphaga</taxon>
        <taxon>Cucujiformia</taxon>
        <taxon>Chrysomeloidea</taxon>
        <taxon>Cerambycidae</taxon>
        <taxon>Lepturinae</taxon>
        <taxon>Rhagiini</taxon>
        <taxon>Rhamnusium</taxon>
    </lineage>
</organism>
<keyword evidence="2" id="KW-1185">Reference proteome</keyword>
<proteinExistence type="predicted"/>
<comment type="caution">
    <text evidence="1">The sequence shown here is derived from an EMBL/GenBank/DDBJ whole genome shotgun (WGS) entry which is preliminary data.</text>
</comment>
<dbReference type="AlphaFoldDB" id="A0AAV8YGD6"/>
<protein>
    <submittedName>
        <fullName evidence="1">Uncharacterized protein</fullName>
    </submittedName>
</protein>
<accession>A0AAV8YGD6</accession>
<gene>
    <name evidence="1" type="ORF">NQ314_007780</name>
</gene>
<dbReference type="Proteomes" id="UP001162156">
    <property type="component" value="Unassembled WGS sequence"/>
</dbReference>